<evidence type="ECO:0000313" key="11">
    <source>
        <dbReference type="EMBL" id="SEP08477.1"/>
    </source>
</evidence>
<comment type="subcellular location">
    <subcellularLocation>
        <location evidence="1">Cell outer membrane</location>
        <topology evidence="1">Multi-pass membrane protein</topology>
    </subcellularLocation>
</comment>
<name>A0A1H8UZS1_9GAMM</name>
<dbReference type="Proteomes" id="UP000199657">
    <property type="component" value="Unassembled WGS sequence"/>
</dbReference>
<keyword evidence="2" id="KW-0813">Transport</keyword>
<evidence type="ECO:0000256" key="9">
    <source>
        <dbReference type="SAM" id="SignalP"/>
    </source>
</evidence>
<feature type="signal peptide" evidence="9">
    <location>
        <begin position="1"/>
        <end position="23"/>
    </location>
</feature>
<evidence type="ECO:0000256" key="1">
    <source>
        <dbReference type="ARBA" id="ARBA00004571"/>
    </source>
</evidence>
<dbReference type="GO" id="GO:0015344">
    <property type="term" value="F:siderophore uptake transmembrane transporter activity"/>
    <property type="evidence" value="ECO:0007669"/>
    <property type="project" value="TreeGrafter"/>
</dbReference>
<dbReference type="GO" id="GO:0044718">
    <property type="term" value="P:siderophore transmembrane transport"/>
    <property type="evidence" value="ECO:0007669"/>
    <property type="project" value="TreeGrafter"/>
</dbReference>
<dbReference type="InterPro" id="IPR039426">
    <property type="entry name" value="TonB-dep_rcpt-like"/>
</dbReference>
<dbReference type="PANTHER" id="PTHR30069:SF29">
    <property type="entry name" value="HEMOGLOBIN AND HEMOGLOBIN-HAPTOGLOBIN-BINDING PROTEIN 1-RELATED"/>
    <property type="match status" value="1"/>
</dbReference>
<feature type="region of interest" description="Disordered" evidence="8">
    <location>
        <begin position="183"/>
        <end position="223"/>
    </location>
</feature>
<evidence type="ECO:0000256" key="7">
    <source>
        <dbReference type="ARBA" id="ARBA00023237"/>
    </source>
</evidence>
<accession>A0A1H8UZS1</accession>
<keyword evidence="12" id="KW-1185">Reference proteome</keyword>
<sequence>MTRNSLLGGALATAALVSFSAHGDESAAAEYSVLGPILVVPVTSGDGATDFSRFEVDGLPRGDGDVARIARLSPGVQTGSGTGSAGRAGEVDPERLSISGGRFYQNRFTVDGFANDSLLDPGWDRETVPYDTPGHQNRQFLPGHLIESVSVQDSNIRVTEGGFTGGVVDVDTISASPVLTGRVGVGGQRPGWSQFQRREAAPDAPEPRFSKRQGDAYVSGPLGDRTRALLSASRLQSRVDFESSDDDGQTATERNTSDHYLGKVEHDLEGGGLLEFTGVHAPYEGTDFGASRNRDPSDVTLRHQTISTGLNSRMLLPVAGGTLKQRLGVQHSENRRRSDSNRFNWAPVGSKADCTSDIWCTQGGFGDIDKYEQGVDSHTAFTAPAVDVGRTSHVLTFGGELGYTEGRFDVDEASNYTLSSRDSRGSGDTPDDCAADDPACIEGEQFMEERSFTPESSTSASLARMALFVEDEMTFGRFMLRGGLRYDYNDLLQNHDIAPRLYGRYDLFDDGATTLKAGAGRYYGRTFLGFKLREGRNPIFDEERELENGQPGDWERTGEAFPNFRFDDDLRTPYADEYSVGIEQRIDGWGLVDLQYVRRDYRDEFMRRDRDPGPGEQLDSPMTNDGRTDYQSVRLNWQARWQNASVLANVTWQESDSGDLSYDPDFGEETGQVIFEGDQIARSELPRSDYNRPWEANFAYLHRFPRWHLQSSVVVNYVAGYDRVVSSFVPDPDTGLDVFEEASIDAVTTVDVGVSWRPPLGQRLQLELDAEVFSLFNNRQAPEDQRSQFEMGRQYWLSGAVRF</sequence>
<evidence type="ECO:0000256" key="3">
    <source>
        <dbReference type="ARBA" id="ARBA00022452"/>
    </source>
</evidence>
<dbReference type="Gene3D" id="2.40.170.20">
    <property type="entry name" value="TonB-dependent receptor, beta-barrel domain"/>
    <property type="match status" value="1"/>
</dbReference>
<proteinExistence type="predicted"/>
<evidence type="ECO:0000256" key="8">
    <source>
        <dbReference type="SAM" id="MobiDB-lite"/>
    </source>
</evidence>
<dbReference type="OrthoDB" id="9766643at2"/>
<dbReference type="RefSeq" id="WP_091645432.1">
    <property type="nucleotide sequence ID" value="NZ_FOEG01000009.1"/>
</dbReference>
<reference evidence="11 12" key="1">
    <citation type="submission" date="2016-10" db="EMBL/GenBank/DDBJ databases">
        <authorList>
            <person name="de Groot N.N."/>
        </authorList>
    </citation>
    <scope>NUCLEOTIDE SEQUENCE [LARGE SCALE GENOMIC DNA]</scope>
    <source>
        <strain evidence="11 12">CGMCC 1.6291</strain>
    </source>
</reference>
<organism evidence="11 12">
    <name type="scientific">Aquisalimonas asiatica</name>
    <dbReference type="NCBI Taxonomy" id="406100"/>
    <lineage>
        <taxon>Bacteria</taxon>
        <taxon>Pseudomonadati</taxon>
        <taxon>Pseudomonadota</taxon>
        <taxon>Gammaproteobacteria</taxon>
        <taxon>Chromatiales</taxon>
        <taxon>Ectothiorhodospiraceae</taxon>
        <taxon>Aquisalimonas</taxon>
    </lineage>
</organism>
<feature type="domain" description="TonB-dependent transporter Oar-like beta-barrel" evidence="10">
    <location>
        <begin position="494"/>
        <end position="719"/>
    </location>
</feature>
<evidence type="ECO:0000259" key="10">
    <source>
        <dbReference type="Pfam" id="PF25183"/>
    </source>
</evidence>
<feature type="region of interest" description="Disordered" evidence="8">
    <location>
        <begin position="606"/>
        <end position="626"/>
    </location>
</feature>
<keyword evidence="5 9" id="KW-0732">Signal</keyword>
<feature type="chain" id="PRO_5011634527" evidence="9">
    <location>
        <begin position="24"/>
        <end position="803"/>
    </location>
</feature>
<protein>
    <submittedName>
        <fullName evidence="11">Outer membrane receptor for ferrienterochelin and colicins</fullName>
    </submittedName>
</protein>
<keyword evidence="4" id="KW-0812">Transmembrane</keyword>
<dbReference type="AlphaFoldDB" id="A0A1H8UZS1"/>
<keyword evidence="6" id="KW-0472">Membrane</keyword>
<dbReference type="InterPro" id="IPR057601">
    <property type="entry name" value="Oar-like_b-barrel"/>
</dbReference>
<feature type="compositionally biased region" description="Basic and acidic residues" evidence="8">
    <location>
        <begin position="196"/>
        <end position="214"/>
    </location>
</feature>
<evidence type="ECO:0000256" key="5">
    <source>
        <dbReference type="ARBA" id="ARBA00022729"/>
    </source>
</evidence>
<feature type="region of interest" description="Disordered" evidence="8">
    <location>
        <begin position="237"/>
        <end position="261"/>
    </location>
</feature>
<evidence type="ECO:0000256" key="6">
    <source>
        <dbReference type="ARBA" id="ARBA00023136"/>
    </source>
</evidence>
<dbReference type="STRING" id="406100.SAMN04488052_1097"/>
<evidence type="ECO:0000256" key="4">
    <source>
        <dbReference type="ARBA" id="ARBA00022692"/>
    </source>
</evidence>
<dbReference type="GO" id="GO:0009279">
    <property type="term" value="C:cell outer membrane"/>
    <property type="evidence" value="ECO:0007669"/>
    <property type="project" value="UniProtKB-SubCell"/>
</dbReference>
<evidence type="ECO:0000313" key="12">
    <source>
        <dbReference type="Proteomes" id="UP000199657"/>
    </source>
</evidence>
<dbReference type="InterPro" id="IPR036942">
    <property type="entry name" value="Beta-barrel_TonB_sf"/>
</dbReference>
<dbReference type="PANTHER" id="PTHR30069">
    <property type="entry name" value="TONB-DEPENDENT OUTER MEMBRANE RECEPTOR"/>
    <property type="match status" value="1"/>
</dbReference>
<evidence type="ECO:0000256" key="2">
    <source>
        <dbReference type="ARBA" id="ARBA00022448"/>
    </source>
</evidence>
<keyword evidence="7" id="KW-0998">Cell outer membrane</keyword>
<keyword evidence="11" id="KW-0675">Receptor</keyword>
<keyword evidence="3" id="KW-1134">Transmembrane beta strand</keyword>
<dbReference type="Pfam" id="PF25183">
    <property type="entry name" value="OMP_b-brl_4"/>
    <property type="match status" value="1"/>
</dbReference>
<dbReference type="SUPFAM" id="SSF56935">
    <property type="entry name" value="Porins"/>
    <property type="match status" value="1"/>
</dbReference>
<gene>
    <name evidence="11" type="ORF">SAMN04488052_1097</name>
</gene>
<dbReference type="EMBL" id="FOEG01000009">
    <property type="protein sequence ID" value="SEP08477.1"/>
    <property type="molecule type" value="Genomic_DNA"/>
</dbReference>